<name>A0A7J6R253_PEROL</name>
<dbReference type="AlphaFoldDB" id="A0A7J6R253"/>
<comment type="caution">
    <text evidence="2">The sequence shown here is derived from an EMBL/GenBank/DDBJ whole genome shotgun (WGS) entry which is preliminary data.</text>
</comment>
<dbReference type="Proteomes" id="UP000574390">
    <property type="component" value="Unassembled WGS sequence"/>
</dbReference>
<evidence type="ECO:0000313" key="3">
    <source>
        <dbReference type="Proteomes" id="UP000574390"/>
    </source>
</evidence>
<evidence type="ECO:0000313" key="2">
    <source>
        <dbReference type="EMBL" id="KAF4713966.1"/>
    </source>
</evidence>
<feature type="compositionally biased region" description="Basic and acidic residues" evidence="1">
    <location>
        <begin position="146"/>
        <end position="159"/>
    </location>
</feature>
<feature type="compositionally biased region" description="Basic and acidic residues" evidence="1">
    <location>
        <begin position="169"/>
        <end position="179"/>
    </location>
</feature>
<evidence type="ECO:0000256" key="1">
    <source>
        <dbReference type="SAM" id="MobiDB-lite"/>
    </source>
</evidence>
<protein>
    <submittedName>
        <fullName evidence="2">Uncharacterized protein</fullName>
    </submittedName>
</protein>
<reference evidence="2 3" key="1">
    <citation type="submission" date="2020-04" db="EMBL/GenBank/DDBJ databases">
        <title>Perkinsus olseni comparative genomics.</title>
        <authorList>
            <person name="Bogema D.R."/>
        </authorList>
    </citation>
    <scope>NUCLEOTIDE SEQUENCE [LARGE SCALE GENOMIC DNA]</scope>
    <source>
        <strain evidence="2">ATCC PRA-205</strain>
    </source>
</reference>
<feature type="non-terminal residue" evidence="2">
    <location>
        <position position="1"/>
    </location>
</feature>
<organism evidence="2 3">
    <name type="scientific">Perkinsus olseni</name>
    <name type="common">Perkinsus atlanticus</name>
    <dbReference type="NCBI Taxonomy" id="32597"/>
    <lineage>
        <taxon>Eukaryota</taxon>
        <taxon>Sar</taxon>
        <taxon>Alveolata</taxon>
        <taxon>Perkinsozoa</taxon>
        <taxon>Perkinsea</taxon>
        <taxon>Perkinsida</taxon>
        <taxon>Perkinsidae</taxon>
        <taxon>Perkinsus</taxon>
    </lineage>
</organism>
<feature type="region of interest" description="Disordered" evidence="1">
    <location>
        <begin position="1"/>
        <end position="179"/>
    </location>
</feature>
<proteinExistence type="predicted"/>
<feature type="compositionally biased region" description="Low complexity" evidence="1">
    <location>
        <begin position="1"/>
        <end position="17"/>
    </location>
</feature>
<dbReference type="EMBL" id="JABANM010025821">
    <property type="protein sequence ID" value="KAF4713966.1"/>
    <property type="molecule type" value="Genomic_DNA"/>
</dbReference>
<gene>
    <name evidence="2" type="ORF">FOZ62_014126</name>
</gene>
<accession>A0A7J6R253</accession>
<sequence>MNSSASGFGAFGGAARSTGPFAKDSVFETPTKDEEGAAKAEVRKTASIEGERLTPSGREAADEVEGEEADEVEGEEADEVEGEEADEVEGEEADEVGGEEADEVGGEEADEVEGEEVSEVEGEQALDDEEEKHVTKFAEDEETCKDDEKDASTPTHDRLPSVGVDDSVETGREGDDNSR</sequence>
<feature type="compositionally biased region" description="Basic and acidic residues" evidence="1">
    <location>
        <begin position="30"/>
        <end position="52"/>
    </location>
</feature>
<feature type="compositionally biased region" description="Acidic residues" evidence="1">
    <location>
        <begin position="62"/>
        <end position="130"/>
    </location>
</feature>